<feature type="compositionally biased region" description="Acidic residues" evidence="3">
    <location>
        <begin position="478"/>
        <end position="488"/>
    </location>
</feature>
<feature type="compositionally biased region" description="Pro residues" evidence="3">
    <location>
        <begin position="491"/>
        <end position="500"/>
    </location>
</feature>
<evidence type="ECO:0000256" key="1">
    <source>
        <dbReference type="ARBA" id="ARBA00004123"/>
    </source>
</evidence>
<dbReference type="PANTHER" id="PTHR44267">
    <property type="entry name" value="WD REPEAT-CONTAINING PROTEIN 43"/>
    <property type="match status" value="1"/>
</dbReference>
<protein>
    <submittedName>
        <fullName evidence="4">Uncharacterized protein</fullName>
    </submittedName>
</protein>
<sequence>MNDQTAIGAGREVTLDKLTSFASQGARVDYCWIAEDAVPGESPDTHRLAVVTASAQEGLVRVWDVVLSKSSKTIPVPMRRIAQCRHTLVCGQRISSLSVRVASPTSATVAASTFTGFSLLWEFHNGLLPTTVTQPLPMAPHYAFYADESASKILYSALLPPQKDETANLLFIRGKYATPHFEVATLERIKALFEEKLREEQTNHVTSTALQRKRMSDSLGFGGASTVDVIELPSLQAKESNPDLLPQDAASKQFEMVDANMVWLQQQHLAHRSLNTTTESFKQLHLYHAQSVKDLPVKRLTLEERLHALQRAVETNKQKADMAAGITEAPQEGDVTHTQAQSHTLGLSTIPLYQALHAGDESAVMELLSLASRNPEDKRNTVMRLEINYVLLLLHMLCQKIGIIGQTRHKGAKEGSDKGDATTTGGGLADVSARSPLMEWFQYIIHHRGIELVQLQRSLDKKAAEEKGTNTTQTTQTEEVEETQPEEENPAKPPLTPSPPKDYVAPLYHQYKQMLQMQDKLSILHGRLSIFNAVRPSEKNNYVNVSRRNHNSNFEQAAQEMEHYKLEAQMRNHNKNKKNTKLLLKSKNDFAGTQDDILFPYMFAEVHSNKIGPHVIRVKSRVQKNKKKFEEEYSDAALMERAQEAAKRRRGKGAHEADDDDSILNLDDDVMEEMDFDNMDQLEEELQLQENGLLGDDEEEDDEDDEEGTRRTGRRRLEKEEMLADNGEASEDDDDDLDSSNAEFDQESDDALSDLDDYYKPDGEEEDEEDDSSEEGGEDPTAPPGEDSADDDDNSEEAFHEQMTEALQEDVNEKTRAEQKKYKRIKPDKY</sequence>
<name>A0A7G2C5N7_9TRYP</name>
<feature type="region of interest" description="Disordered" evidence="3">
    <location>
        <begin position="463"/>
        <end position="504"/>
    </location>
</feature>
<gene>
    <name evidence="4" type="ORF">ADEAN_000250900</name>
</gene>
<evidence type="ECO:0000256" key="2">
    <source>
        <dbReference type="ARBA" id="ARBA00023242"/>
    </source>
</evidence>
<feature type="compositionally biased region" description="Acidic residues" evidence="3">
    <location>
        <begin position="763"/>
        <end position="778"/>
    </location>
</feature>
<feature type="compositionally biased region" description="Acidic residues" evidence="3">
    <location>
        <begin position="787"/>
        <end position="796"/>
    </location>
</feature>
<evidence type="ECO:0000256" key="3">
    <source>
        <dbReference type="SAM" id="MobiDB-lite"/>
    </source>
</evidence>
<feature type="compositionally biased region" description="Basic and acidic residues" evidence="3">
    <location>
        <begin position="811"/>
        <end position="830"/>
    </location>
</feature>
<dbReference type="AlphaFoldDB" id="A0A7G2C5N7"/>
<organism evidence="4 5">
    <name type="scientific">Angomonas deanei</name>
    <dbReference type="NCBI Taxonomy" id="59799"/>
    <lineage>
        <taxon>Eukaryota</taxon>
        <taxon>Discoba</taxon>
        <taxon>Euglenozoa</taxon>
        <taxon>Kinetoplastea</taxon>
        <taxon>Metakinetoplastina</taxon>
        <taxon>Trypanosomatida</taxon>
        <taxon>Trypanosomatidae</taxon>
        <taxon>Strigomonadinae</taxon>
        <taxon>Angomonas</taxon>
    </lineage>
</organism>
<dbReference type="PANTHER" id="PTHR44267:SF1">
    <property type="entry name" value="WD REPEAT-CONTAINING PROTEIN 43"/>
    <property type="match status" value="1"/>
</dbReference>
<keyword evidence="5" id="KW-1185">Reference proteome</keyword>
<dbReference type="EMBL" id="LR877148">
    <property type="protein sequence ID" value="CAD2215056.1"/>
    <property type="molecule type" value="Genomic_DNA"/>
</dbReference>
<dbReference type="GO" id="GO:0000462">
    <property type="term" value="P:maturation of SSU-rRNA from tricistronic rRNA transcript (SSU-rRNA, 5.8S rRNA, LSU-rRNA)"/>
    <property type="evidence" value="ECO:0007669"/>
    <property type="project" value="TreeGrafter"/>
</dbReference>
<dbReference type="GO" id="GO:0005730">
    <property type="term" value="C:nucleolus"/>
    <property type="evidence" value="ECO:0007669"/>
    <property type="project" value="TreeGrafter"/>
</dbReference>
<comment type="subcellular location">
    <subcellularLocation>
        <location evidence="1">Nucleus</location>
    </subcellularLocation>
</comment>
<feature type="region of interest" description="Disordered" evidence="3">
    <location>
        <begin position="644"/>
        <end position="665"/>
    </location>
</feature>
<dbReference type="VEuPathDB" id="TriTrypDB:ADEAN_000250900"/>
<feature type="compositionally biased region" description="Acidic residues" evidence="3">
    <location>
        <begin position="728"/>
        <end position="756"/>
    </location>
</feature>
<evidence type="ECO:0000313" key="4">
    <source>
        <dbReference type="EMBL" id="CAD2215056.1"/>
    </source>
</evidence>
<keyword evidence="2" id="KW-0539">Nucleus</keyword>
<feature type="region of interest" description="Disordered" evidence="3">
    <location>
        <begin position="408"/>
        <end position="429"/>
    </location>
</feature>
<feature type="region of interest" description="Disordered" evidence="3">
    <location>
        <begin position="692"/>
        <end position="830"/>
    </location>
</feature>
<reference evidence="4 5" key="1">
    <citation type="submission" date="2020-08" db="EMBL/GenBank/DDBJ databases">
        <authorList>
            <person name="Newling K."/>
            <person name="Davey J."/>
            <person name="Forrester S."/>
        </authorList>
    </citation>
    <scope>NUCLEOTIDE SEQUENCE [LARGE SCALE GENOMIC DNA]</scope>
    <source>
        <strain evidence="5">Crithidia deanei Carvalho (ATCC PRA-265)</strain>
    </source>
</reference>
<proteinExistence type="predicted"/>
<dbReference type="InterPro" id="IPR052414">
    <property type="entry name" value="U3_snoRNA-assoc_WDR"/>
</dbReference>
<evidence type="ECO:0000313" key="5">
    <source>
        <dbReference type="Proteomes" id="UP000515908"/>
    </source>
</evidence>
<feature type="compositionally biased region" description="Acidic residues" evidence="3">
    <location>
        <begin position="695"/>
        <end position="707"/>
    </location>
</feature>
<accession>A0A7G2C5N7</accession>
<dbReference type="Proteomes" id="UP000515908">
    <property type="component" value="Chromosome 04"/>
</dbReference>